<proteinExistence type="inferred from homology"/>
<comment type="similarity">
    <text evidence="2 10">Belongs to the G-protein coupled receptor 1 family.</text>
</comment>
<feature type="transmembrane region" description="Helical" evidence="12">
    <location>
        <begin position="73"/>
        <end position="91"/>
    </location>
</feature>
<keyword evidence="5 12" id="KW-1133">Transmembrane helix</keyword>
<dbReference type="InterPro" id="IPR013604">
    <property type="entry name" value="7TM_chemorcpt"/>
</dbReference>
<evidence type="ECO:0000313" key="14">
    <source>
        <dbReference type="EMBL" id="TGZ36962.1"/>
    </source>
</evidence>
<evidence type="ECO:0000256" key="8">
    <source>
        <dbReference type="ARBA" id="ARBA00023170"/>
    </source>
</evidence>
<dbReference type="Pfam" id="PF00001">
    <property type="entry name" value="7tm_1"/>
    <property type="match status" value="1"/>
</dbReference>
<name>A0A4S2JLC9_9HYME</name>
<dbReference type="GO" id="GO:0004930">
    <property type="term" value="F:G protein-coupled receptor activity"/>
    <property type="evidence" value="ECO:0007669"/>
    <property type="project" value="UniProtKB-KW"/>
</dbReference>
<dbReference type="PROSITE" id="PS50262">
    <property type="entry name" value="G_PROTEIN_RECEP_F1_2"/>
    <property type="match status" value="1"/>
</dbReference>
<evidence type="ECO:0000259" key="13">
    <source>
        <dbReference type="PROSITE" id="PS50262"/>
    </source>
</evidence>
<dbReference type="STRING" id="300112.A0A4S2JLC9"/>
<dbReference type="InterPro" id="IPR017452">
    <property type="entry name" value="GPCR_Rhodpsn_7TM"/>
</dbReference>
<organism evidence="14 15">
    <name type="scientific">Temnothorax longispinosus</name>
    <dbReference type="NCBI Taxonomy" id="300112"/>
    <lineage>
        <taxon>Eukaryota</taxon>
        <taxon>Metazoa</taxon>
        <taxon>Ecdysozoa</taxon>
        <taxon>Arthropoda</taxon>
        <taxon>Hexapoda</taxon>
        <taxon>Insecta</taxon>
        <taxon>Pterygota</taxon>
        <taxon>Neoptera</taxon>
        <taxon>Endopterygota</taxon>
        <taxon>Hymenoptera</taxon>
        <taxon>Apocrita</taxon>
        <taxon>Aculeata</taxon>
        <taxon>Formicoidea</taxon>
        <taxon>Formicidae</taxon>
        <taxon>Myrmicinae</taxon>
        <taxon>Temnothorax</taxon>
    </lineage>
</organism>
<dbReference type="GO" id="GO:0005886">
    <property type="term" value="C:plasma membrane"/>
    <property type="evidence" value="ECO:0007669"/>
    <property type="project" value="UniProtKB-SubCell"/>
</dbReference>
<evidence type="ECO:0000256" key="7">
    <source>
        <dbReference type="ARBA" id="ARBA00023136"/>
    </source>
</evidence>
<feature type="transmembrane region" description="Helical" evidence="12">
    <location>
        <begin position="570"/>
        <end position="592"/>
    </location>
</feature>
<feature type="transmembrane region" description="Helical" evidence="12">
    <location>
        <begin position="649"/>
        <end position="672"/>
    </location>
</feature>
<feature type="compositionally biased region" description="Basic and acidic residues" evidence="11">
    <location>
        <begin position="864"/>
        <end position="878"/>
    </location>
</feature>
<evidence type="ECO:0000256" key="2">
    <source>
        <dbReference type="ARBA" id="ARBA00010663"/>
    </source>
</evidence>
<sequence length="923" mass="105898">MFDIRPLFHTARLFGCGLFLVKEDDIVIMKYGAVYSALFAFLYASLCVANFYMLRWDDVIGPRLLTLTVVRTGLSYACVLTDIAMTFWYNWKIRAALSQLRVFDRATKYKESRHPHRIRYCCWALAFTILLFWAIVGYVTFRVEPKDSLFNGITYAVVNATLSMQLMTFASLSSLLYERFRCLCELLLMPEDGKIMVVDRSGKQFRLQEVWWLHSCLTNATEMINSVYSLQLLLWISSMSFNTLTRIYTINDNIADAQPLLMVREILLVSACVTNLLIITIICHVTATEANRVGKIAFTPSSAILSKRNFTQDCSVEAVTYFQLRQVHFFASFGIIRIDLPLLLSIASGITTYLTTAWEETRYLFVYLPIKFDLSFCAKRVHCRYGDGDVDKTEHQEDTSNPLALVDSESSIPSSNKIARRSTVMANETTSLKIETVVKILWDFYDYFHGSDKDYLLIILYAPTVLVGVIANIFVIVVVCKYHLKSVTNYFVINLSVADLLVATICMPMTISQEISMSWNHSEFLCKLTSYLQSVSVTASVYTIMAMSIDRYLAIRNPMILRCICSHRNIILVIVTIWLVSTVFFIIIFGAMRFQNPMAEVINKTLDLMASENFSRNTISPILPPDFYMCTEDFTSLGIRRDVFGNVHFLFSTTIPCLVVSLAYSMIGFTLWSRRPPFDCVNRESASSQQGFRLRHDRKRVALMLLFLAILFAVCWLPYNIVRYLIDLDAINLTISTGNALKYFLFLGHANSALNPVVYCWMTRGFRENLARILHCISSNLSQHDSSRRNAITTADDNMQHNPIYLRRQTLSTMRRQTVLQRQKLFASAVRNSIDSPHQTHEEVELKKIYILSDILSAQIDPPKNNDKRNQQRIKDMNESETSQPEPASTLCTTDGLRTLYRSREAACFLHEEKKSKLWDNLR</sequence>
<dbReference type="PANTHER" id="PTHR45695:SF15">
    <property type="entry name" value="OPSIN RH2"/>
    <property type="match status" value="1"/>
</dbReference>
<feature type="region of interest" description="Disordered" evidence="11">
    <location>
        <begin position="860"/>
        <end position="892"/>
    </location>
</feature>
<evidence type="ECO:0000256" key="6">
    <source>
        <dbReference type="ARBA" id="ARBA00023040"/>
    </source>
</evidence>
<keyword evidence="6 10" id="KW-0297">G-protein coupled receptor</keyword>
<dbReference type="PANTHER" id="PTHR45695">
    <property type="entry name" value="LEUCOKININ RECEPTOR-RELATED"/>
    <property type="match status" value="1"/>
</dbReference>
<evidence type="ECO:0000256" key="1">
    <source>
        <dbReference type="ARBA" id="ARBA00004651"/>
    </source>
</evidence>
<reference evidence="14 15" key="1">
    <citation type="journal article" date="2019" name="Philos. Trans. R. Soc. Lond., B, Biol. Sci.">
        <title>Ant behaviour and brain gene expression of defending hosts depend on the ecological success of the intruding social parasite.</title>
        <authorList>
            <person name="Kaur R."/>
            <person name="Stoldt M."/>
            <person name="Jongepier E."/>
            <person name="Feldmeyer B."/>
            <person name="Menzel F."/>
            <person name="Bornberg-Bauer E."/>
            <person name="Foitzik S."/>
        </authorList>
    </citation>
    <scope>NUCLEOTIDE SEQUENCE [LARGE SCALE GENOMIC DNA]</scope>
    <source>
        <tissue evidence="14">Whole body</tissue>
    </source>
</reference>
<evidence type="ECO:0000256" key="4">
    <source>
        <dbReference type="ARBA" id="ARBA00022692"/>
    </source>
</evidence>
<keyword evidence="4 10" id="KW-0812">Transmembrane</keyword>
<keyword evidence="15" id="KW-1185">Reference proteome</keyword>
<dbReference type="Proteomes" id="UP000310200">
    <property type="component" value="Unassembled WGS sequence"/>
</dbReference>
<accession>A0A4S2JLC9</accession>
<feature type="transmembrane region" description="Helical" evidence="12">
    <location>
        <begin position="741"/>
        <end position="762"/>
    </location>
</feature>
<feature type="transmembrane region" description="Helical" evidence="12">
    <location>
        <begin position="491"/>
        <end position="511"/>
    </location>
</feature>
<evidence type="ECO:0000256" key="11">
    <source>
        <dbReference type="SAM" id="MobiDB-lite"/>
    </source>
</evidence>
<dbReference type="Gene3D" id="1.20.1070.10">
    <property type="entry name" value="Rhodopsin 7-helix transmembrane proteins"/>
    <property type="match status" value="1"/>
</dbReference>
<evidence type="ECO:0000256" key="12">
    <source>
        <dbReference type="SAM" id="Phobius"/>
    </source>
</evidence>
<protein>
    <recommendedName>
        <fullName evidence="13">G-protein coupled receptors family 1 profile domain-containing protein</fullName>
    </recommendedName>
</protein>
<evidence type="ECO:0000256" key="3">
    <source>
        <dbReference type="ARBA" id="ARBA00022475"/>
    </source>
</evidence>
<feature type="compositionally biased region" description="Polar residues" evidence="11">
    <location>
        <begin position="880"/>
        <end position="892"/>
    </location>
</feature>
<evidence type="ECO:0000256" key="9">
    <source>
        <dbReference type="ARBA" id="ARBA00023224"/>
    </source>
</evidence>
<evidence type="ECO:0000256" key="5">
    <source>
        <dbReference type="ARBA" id="ARBA00022989"/>
    </source>
</evidence>
<feature type="domain" description="G-protein coupled receptors family 1 profile" evidence="13">
    <location>
        <begin position="471"/>
        <end position="759"/>
    </location>
</feature>
<dbReference type="GO" id="GO:0050909">
    <property type="term" value="P:sensory perception of taste"/>
    <property type="evidence" value="ECO:0007669"/>
    <property type="project" value="InterPro"/>
</dbReference>
<keyword evidence="8 10" id="KW-0675">Receptor</keyword>
<feature type="transmembrane region" description="Helical" evidence="12">
    <location>
        <begin position="701"/>
        <end position="721"/>
    </location>
</feature>
<dbReference type="SUPFAM" id="SSF81321">
    <property type="entry name" value="Family A G protein-coupled receptor-like"/>
    <property type="match status" value="1"/>
</dbReference>
<feature type="transmembrane region" description="Helical" evidence="12">
    <location>
        <begin position="455"/>
        <end position="479"/>
    </location>
</feature>
<dbReference type="Pfam" id="PF08395">
    <property type="entry name" value="7tm_7"/>
    <property type="match status" value="1"/>
</dbReference>
<dbReference type="EMBL" id="QBLH01003646">
    <property type="protein sequence ID" value="TGZ36962.1"/>
    <property type="molecule type" value="Genomic_DNA"/>
</dbReference>
<feature type="transmembrane region" description="Helical" evidence="12">
    <location>
        <begin position="531"/>
        <end position="549"/>
    </location>
</feature>
<keyword evidence="9 10" id="KW-0807">Transducer</keyword>
<feature type="transmembrane region" description="Helical" evidence="12">
    <location>
        <begin position="120"/>
        <end position="141"/>
    </location>
</feature>
<keyword evidence="7 12" id="KW-0472">Membrane</keyword>
<gene>
    <name evidence="14" type="ORF">DBV15_10463</name>
</gene>
<evidence type="ECO:0000313" key="15">
    <source>
        <dbReference type="Proteomes" id="UP000310200"/>
    </source>
</evidence>
<dbReference type="CDD" id="cd14993">
    <property type="entry name" value="7tmA_CCKR-like"/>
    <property type="match status" value="1"/>
</dbReference>
<dbReference type="AlphaFoldDB" id="A0A4S2JLC9"/>
<comment type="caution">
    <text evidence="14">The sequence shown here is derived from an EMBL/GenBank/DDBJ whole genome shotgun (WGS) entry which is preliminary data.</text>
</comment>
<dbReference type="PRINTS" id="PR00237">
    <property type="entry name" value="GPCRRHODOPSN"/>
</dbReference>
<keyword evidence="3" id="KW-1003">Cell membrane</keyword>
<feature type="transmembrane region" description="Helical" evidence="12">
    <location>
        <begin position="33"/>
        <end position="53"/>
    </location>
</feature>
<comment type="subcellular location">
    <subcellularLocation>
        <location evidence="1">Cell membrane</location>
        <topology evidence="1">Multi-pass membrane protein</topology>
    </subcellularLocation>
</comment>
<dbReference type="PROSITE" id="PS00237">
    <property type="entry name" value="G_PROTEIN_RECEP_F1_1"/>
    <property type="match status" value="1"/>
</dbReference>
<dbReference type="InterPro" id="IPR000276">
    <property type="entry name" value="GPCR_Rhodpsn"/>
</dbReference>
<evidence type="ECO:0000256" key="10">
    <source>
        <dbReference type="RuleBase" id="RU000688"/>
    </source>
</evidence>
<feature type="transmembrane region" description="Helical" evidence="12">
    <location>
        <begin position="153"/>
        <end position="177"/>
    </location>
</feature>
<feature type="transmembrane region" description="Helical" evidence="12">
    <location>
        <begin position="266"/>
        <end position="287"/>
    </location>
</feature>